<evidence type="ECO:0000259" key="4">
    <source>
        <dbReference type="PROSITE" id="PS50949"/>
    </source>
</evidence>
<dbReference type="STRING" id="1122195.SAMN02745164_01672"/>
<dbReference type="CDD" id="cd07377">
    <property type="entry name" value="WHTH_GntR"/>
    <property type="match status" value="1"/>
</dbReference>
<keyword evidence="2" id="KW-0238">DNA-binding</keyword>
<dbReference type="PANTHER" id="PTHR38445">
    <property type="entry name" value="HTH-TYPE TRANSCRIPTIONAL REPRESSOR YTRA"/>
    <property type="match status" value="1"/>
</dbReference>
<keyword evidence="3" id="KW-0804">Transcription</keyword>
<dbReference type="SUPFAM" id="SSF46785">
    <property type="entry name" value="Winged helix' DNA-binding domain"/>
    <property type="match status" value="1"/>
</dbReference>
<evidence type="ECO:0000256" key="2">
    <source>
        <dbReference type="ARBA" id="ARBA00023125"/>
    </source>
</evidence>
<evidence type="ECO:0000313" key="6">
    <source>
        <dbReference type="Proteomes" id="UP000184334"/>
    </source>
</evidence>
<organism evidence="5 6">
    <name type="scientific">Marinitoga hydrogenitolerans (strain DSM 16785 / JCM 12826 / AT1271)</name>
    <dbReference type="NCBI Taxonomy" id="1122195"/>
    <lineage>
        <taxon>Bacteria</taxon>
        <taxon>Thermotogati</taxon>
        <taxon>Thermotogota</taxon>
        <taxon>Thermotogae</taxon>
        <taxon>Petrotogales</taxon>
        <taxon>Petrotogaceae</taxon>
        <taxon>Marinitoga</taxon>
    </lineage>
</organism>
<feature type="domain" description="HTH gntR-type" evidence="4">
    <location>
        <begin position="11"/>
        <end position="79"/>
    </location>
</feature>
<dbReference type="EMBL" id="FQUI01000031">
    <property type="protein sequence ID" value="SHF05083.1"/>
    <property type="molecule type" value="Genomic_DNA"/>
</dbReference>
<evidence type="ECO:0000313" key="5">
    <source>
        <dbReference type="EMBL" id="SHF05083.1"/>
    </source>
</evidence>
<dbReference type="InterPro" id="IPR036390">
    <property type="entry name" value="WH_DNA-bd_sf"/>
</dbReference>
<gene>
    <name evidence="5" type="ORF">SAMN02745164_01672</name>
</gene>
<keyword evidence="6" id="KW-1185">Reference proteome</keyword>
<dbReference type="GO" id="GO:0003700">
    <property type="term" value="F:DNA-binding transcription factor activity"/>
    <property type="evidence" value="ECO:0007669"/>
    <property type="project" value="InterPro"/>
</dbReference>
<comment type="caution">
    <text evidence="5">The sequence shown here is derived from an EMBL/GenBank/DDBJ whole genome shotgun (WGS) entry which is preliminary data.</text>
</comment>
<reference evidence="5" key="1">
    <citation type="submission" date="2016-11" db="EMBL/GenBank/DDBJ databases">
        <authorList>
            <person name="Varghese N."/>
            <person name="Submissions S."/>
        </authorList>
    </citation>
    <scope>NUCLEOTIDE SEQUENCE [LARGE SCALE GENOMIC DNA]</scope>
    <source>
        <strain evidence="5">DSM 16785</strain>
    </source>
</reference>
<dbReference type="InterPro" id="IPR000524">
    <property type="entry name" value="Tscrpt_reg_HTH_GntR"/>
</dbReference>
<protein>
    <submittedName>
        <fullName evidence="5">Transcriptional regulator, GntR family</fullName>
    </submittedName>
</protein>
<name>A0A1M4YHH1_MARH1</name>
<dbReference type="InterPro" id="IPR036388">
    <property type="entry name" value="WH-like_DNA-bd_sf"/>
</dbReference>
<dbReference type="GO" id="GO:0003677">
    <property type="term" value="F:DNA binding"/>
    <property type="evidence" value="ECO:0007669"/>
    <property type="project" value="UniProtKB-KW"/>
</dbReference>
<dbReference type="SMART" id="SM00345">
    <property type="entry name" value="HTH_GNTR"/>
    <property type="match status" value="1"/>
</dbReference>
<proteinExistence type="predicted"/>
<dbReference type="OrthoDB" id="9801546at2"/>
<keyword evidence="1" id="KW-0805">Transcription regulation</keyword>
<evidence type="ECO:0000256" key="1">
    <source>
        <dbReference type="ARBA" id="ARBA00023015"/>
    </source>
</evidence>
<dbReference type="RefSeq" id="WP_047267535.1">
    <property type="nucleotide sequence ID" value="NZ_FQUI01000031.1"/>
</dbReference>
<dbReference type="PANTHER" id="PTHR38445:SF7">
    <property type="entry name" value="GNTR-FAMILY TRANSCRIPTIONAL REGULATOR"/>
    <property type="match status" value="1"/>
</dbReference>
<dbReference type="AlphaFoldDB" id="A0A1M4YHH1"/>
<dbReference type="PROSITE" id="PS50949">
    <property type="entry name" value="HTH_GNTR"/>
    <property type="match status" value="1"/>
</dbReference>
<evidence type="ECO:0000256" key="3">
    <source>
        <dbReference type="ARBA" id="ARBA00023163"/>
    </source>
</evidence>
<accession>A0A1M4YHH1</accession>
<sequence>MWFSIDFHSHTPVYKQIKNKIKEKILNNELKKEMFIPSIRVLAKELGVNLNTVARAYRELENENVIKSIRGSGYIVIGINEKDFINNKIEEFKKAVVSCKSANIKKEDLFEIIEDLFGGE</sequence>
<dbReference type="Proteomes" id="UP000184334">
    <property type="component" value="Unassembled WGS sequence"/>
</dbReference>
<dbReference type="Pfam" id="PF00392">
    <property type="entry name" value="GntR"/>
    <property type="match status" value="1"/>
</dbReference>
<dbReference type="Gene3D" id="1.10.10.10">
    <property type="entry name" value="Winged helix-like DNA-binding domain superfamily/Winged helix DNA-binding domain"/>
    <property type="match status" value="1"/>
</dbReference>